<evidence type="ECO:0000313" key="3">
    <source>
        <dbReference type="EMBL" id="GAF95163.1"/>
    </source>
</evidence>
<proteinExistence type="predicted"/>
<keyword evidence="1" id="KW-1133">Transmembrane helix</keyword>
<keyword evidence="1" id="KW-0472">Membrane</keyword>
<feature type="domain" description="Putative zinc-finger" evidence="2">
    <location>
        <begin position="3"/>
        <end position="37"/>
    </location>
</feature>
<dbReference type="InterPro" id="IPR041916">
    <property type="entry name" value="Anti_sigma_zinc_sf"/>
</dbReference>
<dbReference type="Pfam" id="PF13490">
    <property type="entry name" value="zf-HC2"/>
    <property type="match status" value="1"/>
</dbReference>
<accession>X0TNN4</accession>
<organism evidence="3">
    <name type="scientific">marine sediment metagenome</name>
    <dbReference type="NCBI Taxonomy" id="412755"/>
    <lineage>
        <taxon>unclassified sequences</taxon>
        <taxon>metagenomes</taxon>
        <taxon>ecological metagenomes</taxon>
    </lineage>
</organism>
<protein>
    <recommendedName>
        <fullName evidence="2">Putative zinc-finger domain-containing protein</fullName>
    </recommendedName>
</protein>
<dbReference type="AlphaFoldDB" id="X0TNN4"/>
<comment type="caution">
    <text evidence="3">The sequence shown here is derived from an EMBL/GenBank/DDBJ whole genome shotgun (WGS) entry which is preliminary data.</text>
</comment>
<gene>
    <name evidence="3" type="ORF">S01H1_21482</name>
</gene>
<dbReference type="InterPro" id="IPR027383">
    <property type="entry name" value="Znf_put"/>
</dbReference>
<sequence length="166" mass="18483">MNCTDFEVLLADALGDELSAADRPVFEAHLAECEKCRREYETALRTVTTMRELPGPARATVRREGNRLVIDDRPPHALRMPWWFRRGAFRYAASILMAFAAGYAVHAGLMMTEGGRRVEHIVQTDEGIEAPTSPNSLQRALVHTHVRNPARSDLAKCLIAMAKPTG</sequence>
<evidence type="ECO:0000256" key="1">
    <source>
        <dbReference type="SAM" id="Phobius"/>
    </source>
</evidence>
<feature type="transmembrane region" description="Helical" evidence="1">
    <location>
        <begin position="88"/>
        <end position="109"/>
    </location>
</feature>
<name>X0TNN4_9ZZZZ</name>
<evidence type="ECO:0000259" key="2">
    <source>
        <dbReference type="Pfam" id="PF13490"/>
    </source>
</evidence>
<reference evidence="3" key="1">
    <citation type="journal article" date="2014" name="Front. Microbiol.">
        <title>High frequency of phylogenetically diverse reductive dehalogenase-homologous genes in deep subseafloor sedimentary metagenomes.</title>
        <authorList>
            <person name="Kawai M."/>
            <person name="Futagami T."/>
            <person name="Toyoda A."/>
            <person name="Takaki Y."/>
            <person name="Nishi S."/>
            <person name="Hori S."/>
            <person name="Arai W."/>
            <person name="Tsubouchi T."/>
            <person name="Morono Y."/>
            <person name="Uchiyama I."/>
            <person name="Ito T."/>
            <person name="Fujiyama A."/>
            <person name="Inagaki F."/>
            <person name="Takami H."/>
        </authorList>
    </citation>
    <scope>NUCLEOTIDE SEQUENCE</scope>
    <source>
        <strain evidence="3">Expedition CK06-06</strain>
    </source>
</reference>
<dbReference type="Gene3D" id="1.10.10.1320">
    <property type="entry name" value="Anti-sigma factor, zinc-finger domain"/>
    <property type="match status" value="1"/>
</dbReference>
<keyword evidence="1" id="KW-0812">Transmembrane</keyword>
<dbReference type="EMBL" id="BARS01011917">
    <property type="protein sequence ID" value="GAF95163.1"/>
    <property type="molecule type" value="Genomic_DNA"/>
</dbReference>